<dbReference type="Proteomes" id="UP000319769">
    <property type="component" value="Unassembled WGS sequence"/>
</dbReference>
<organism evidence="2 3">
    <name type="scientific">Amycolatopsis acidicola</name>
    <dbReference type="NCBI Taxonomy" id="2596893"/>
    <lineage>
        <taxon>Bacteria</taxon>
        <taxon>Bacillati</taxon>
        <taxon>Actinomycetota</taxon>
        <taxon>Actinomycetes</taxon>
        <taxon>Pseudonocardiales</taxon>
        <taxon>Pseudonocardiaceae</taxon>
        <taxon>Amycolatopsis</taxon>
    </lineage>
</organism>
<dbReference type="InterPro" id="IPR024520">
    <property type="entry name" value="DUF3558"/>
</dbReference>
<dbReference type="AlphaFoldDB" id="A0A5N0VL07"/>
<proteinExistence type="predicted"/>
<evidence type="ECO:0000313" key="3">
    <source>
        <dbReference type="Proteomes" id="UP000319769"/>
    </source>
</evidence>
<feature type="compositionally biased region" description="Polar residues" evidence="1">
    <location>
        <begin position="72"/>
        <end position="102"/>
    </location>
</feature>
<reference evidence="2" key="1">
    <citation type="submission" date="2019-09" db="EMBL/GenBank/DDBJ databases">
        <authorList>
            <person name="Teo W.F.A."/>
            <person name="Duangmal K."/>
        </authorList>
    </citation>
    <scope>NUCLEOTIDE SEQUENCE [LARGE SCALE GENOMIC DNA]</scope>
    <source>
        <strain evidence="2">K81G1</strain>
    </source>
</reference>
<dbReference type="EMBL" id="VMNW02000001">
    <property type="protein sequence ID" value="KAA9166866.1"/>
    <property type="molecule type" value="Genomic_DNA"/>
</dbReference>
<dbReference type="OrthoDB" id="3628055at2"/>
<evidence type="ECO:0000256" key="1">
    <source>
        <dbReference type="SAM" id="MobiDB-lite"/>
    </source>
</evidence>
<sequence>MKPRSTPCRRSWRRLGKLLRKPRSATRKWMMRQPALSARRRSDSMLNVSCKHASILVAASALALGLAGCSSPETGTPSPVSSQTVAPAGSSTSDSGGNNPVATLQACDLLTDQEAAQFKAQAPGKPESTDASGAASTCQRNGRSVDDNSTSFTILVRPDQGLDAVNTSGGTASKGNVNGRPAVQFMSSVGAKCLVALGVTASARVDVTYVIGAGTNATEACQSASQIANIVEPKLPKYEG</sequence>
<comment type="caution">
    <text evidence="2">The sequence shown here is derived from an EMBL/GenBank/DDBJ whole genome shotgun (WGS) entry which is preliminary data.</text>
</comment>
<feature type="region of interest" description="Disordered" evidence="1">
    <location>
        <begin position="68"/>
        <end position="102"/>
    </location>
</feature>
<gene>
    <name evidence="2" type="ORF">FPZ12_001340</name>
</gene>
<name>A0A5N0VL07_9PSEU</name>
<feature type="region of interest" description="Disordered" evidence="1">
    <location>
        <begin position="117"/>
        <end position="146"/>
    </location>
</feature>
<accession>A0A5N0VL07</accession>
<dbReference type="Pfam" id="PF12079">
    <property type="entry name" value="DUF3558"/>
    <property type="match status" value="1"/>
</dbReference>
<evidence type="ECO:0000313" key="2">
    <source>
        <dbReference type="EMBL" id="KAA9166866.1"/>
    </source>
</evidence>
<keyword evidence="3" id="KW-1185">Reference proteome</keyword>
<protein>
    <submittedName>
        <fullName evidence="2">DUF3558 domain-containing protein</fullName>
    </submittedName>
</protein>
<feature type="compositionally biased region" description="Polar residues" evidence="1">
    <location>
        <begin position="129"/>
        <end position="146"/>
    </location>
</feature>